<evidence type="ECO:0000313" key="10">
    <source>
        <dbReference type="EMBL" id="KYH31668.1"/>
    </source>
</evidence>
<keyword evidence="7" id="KW-0449">Lipoprotein</keyword>
<comment type="caution">
    <text evidence="10">The sequence shown here is derived from an EMBL/GenBank/DDBJ whole genome shotgun (WGS) entry which is preliminary data.</text>
</comment>
<dbReference type="InterPro" id="IPR046953">
    <property type="entry name" value="Spore_GerAC-like_C"/>
</dbReference>
<name>A0A151AVK0_9CLOT</name>
<evidence type="ECO:0000256" key="7">
    <source>
        <dbReference type="ARBA" id="ARBA00023288"/>
    </source>
</evidence>
<dbReference type="PANTHER" id="PTHR35789:SF1">
    <property type="entry name" value="SPORE GERMINATION PROTEIN B3"/>
    <property type="match status" value="1"/>
</dbReference>
<keyword evidence="4" id="KW-0732">Signal</keyword>
<evidence type="ECO:0000259" key="8">
    <source>
        <dbReference type="Pfam" id="PF05504"/>
    </source>
</evidence>
<feature type="domain" description="Spore germination GerAC-like C-terminal" evidence="8">
    <location>
        <begin position="214"/>
        <end position="374"/>
    </location>
</feature>
<comment type="subcellular location">
    <subcellularLocation>
        <location evidence="1">Membrane</location>
        <topology evidence="1">Lipid-anchor</topology>
    </subcellularLocation>
</comment>
<dbReference type="InterPro" id="IPR057336">
    <property type="entry name" value="GerAC_N"/>
</dbReference>
<evidence type="ECO:0000256" key="4">
    <source>
        <dbReference type="ARBA" id="ARBA00022729"/>
    </source>
</evidence>
<comment type="similarity">
    <text evidence="2">Belongs to the GerABKC lipoprotein family.</text>
</comment>
<keyword evidence="3" id="KW-0309">Germination</keyword>
<evidence type="ECO:0000313" key="11">
    <source>
        <dbReference type="Proteomes" id="UP000075531"/>
    </source>
</evidence>
<dbReference type="InterPro" id="IPR008844">
    <property type="entry name" value="Spore_GerAC-like"/>
</dbReference>
<dbReference type="Proteomes" id="UP000075531">
    <property type="component" value="Unassembled WGS sequence"/>
</dbReference>
<dbReference type="STRING" id="1121338.CLTEP_23310"/>
<dbReference type="GO" id="GO:0009847">
    <property type="term" value="P:spore germination"/>
    <property type="evidence" value="ECO:0007669"/>
    <property type="project" value="InterPro"/>
</dbReference>
<dbReference type="InterPro" id="IPR038501">
    <property type="entry name" value="Spore_GerAC_C_sf"/>
</dbReference>
<keyword evidence="6" id="KW-0564">Palmitate</keyword>
<keyword evidence="11" id="KW-1185">Reference proteome</keyword>
<evidence type="ECO:0000259" key="9">
    <source>
        <dbReference type="Pfam" id="PF25198"/>
    </source>
</evidence>
<evidence type="ECO:0000256" key="2">
    <source>
        <dbReference type="ARBA" id="ARBA00007886"/>
    </source>
</evidence>
<dbReference type="GO" id="GO:0016020">
    <property type="term" value="C:membrane"/>
    <property type="evidence" value="ECO:0007669"/>
    <property type="project" value="UniProtKB-SubCell"/>
</dbReference>
<evidence type="ECO:0000256" key="3">
    <source>
        <dbReference type="ARBA" id="ARBA00022544"/>
    </source>
</evidence>
<dbReference type="Pfam" id="PF25198">
    <property type="entry name" value="Spore_GerAC_N"/>
    <property type="match status" value="1"/>
</dbReference>
<sequence length="386" mass="44789">MLRVFVCKNVSKIYKLLLIFILCFQLCGCWDYRDINKRSILISIGVDRIGDLIQFSGEIAGGAGAEGKKNQEVKRVSVYPFVSYGENFEIARLDLINKVPQPEFLGAVKVVVFSKKYAEEGIEAYLNRINGEYDYRKTLLAVISKDPPKKLFCINTNKEQSIASLIENNINYQTGHGKALYTTVGEMLSDISMKDIGYLIPYIGWENDSITYLGLGVMKDSKLIDIIHVKDTDGILYLLAKNPKMTEEIPSIYKDENLYSLRTTVKKRKITTNYVNNKPVINIDLDIYARVRYQYYIKPIDDKEIERVEDELSSRIKKYVEDAIYVSQKKYKCDIFEFAKYFRGEHPEIYRKIDWKEEYTNAIINVNVKTTITNLNLYDHNTRVKY</sequence>
<gene>
    <name evidence="10" type="primary">gerAC_3</name>
    <name evidence="10" type="ORF">CLTEP_23310</name>
</gene>
<dbReference type="OrthoDB" id="9816067at2"/>
<evidence type="ECO:0000256" key="5">
    <source>
        <dbReference type="ARBA" id="ARBA00023136"/>
    </source>
</evidence>
<proteinExistence type="inferred from homology"/>
<reference evidence="10 11" key="1">
    <citation type="submission" date="2016-02" db="EMBL/GenBank/DDBJ databases">
        <title>Genome sequence of Clostridium tepidiprofundi DSM 19306.</title>
        <authorList>
            <person name="Poehlein A."/>
            <person name="Daniel R."/>
        </authorList>
    </citation>
    <scope>NUCLEOTIDE SEQUENCE [LARGE SCALE GENOMIC DNA]</scope>
    <source>
        <strain evidence="10 11">DSM 19306</strain>
    </source>
</reference>
<protein>
    <submittedName>
        <fullName evidence="10">Spore germination protein A3</fullName>
    </submittedName>
</protein>
<organism evidence="10 11">
    <name type="scientific">Clostridium tepidiprofundi DSM 19306</name>
    <dbReference type="NCBI Taxonomy" id="1121338"/>
    <lineage>
        <taxon>Bacteria</taxon>
        <taxon>Bacillati</taxon>
        <taxon>Bacillota</taxon>
        <taxon>Clostridia</taxon>
        <taxon>Eubacteriales</taxon>
        <taxon>Clostridiaceae</taxon>
        <taxon>Clostridium</taxon>
    </lineage>
</organism>
<feature type="domain" description="Spore germination protein N-terminal" evidence="9">
    <location>
        <begin position="31"/>
        <end position="203"/>
    </location>
</feature>
<dbReference type="EMBL" id="LTBA01000044">
    <property type="protein sequence ID" value="KYH31668.1"/>
    <property type="molecule type" value="Genomic_DNA"/>
</dbReference>
<dbReference type="Pfam" id="PF05504">
    <property type="entry name" value="Spore_GerAC"/>
    <property type="match status" value="1"/>
</dbReference>
<dbReference type="Gene3D" id="3.30.300.210">
    <property type="entry name" value="Nutrient germinant receptor protein C, domain 3"/>
    <property type="match status" value="1"/>
</dbReference>
<evidence type="ECO:0000256" key="1">
    <source>
        <dbReference type="ARBA" id="ARBA00004635"/>
    </source>
</evidence>
<dbReference type="PATRIC" id="fig|1121338.3.peg.2410"/>
<dbReference type="PANTHER" id="PTHR35789">
    <property type="entry name" value="SPORE GERMINATION PROTEIN B3"/>
    <property type="match status" value="1"/>
</dbReference>
<dbReference type="NCBIfam" id="TIGR02887">
    <property type="entry name" value="spore_ger_x_C"/>
    <property type="match status" value="1"/>
</dbReference>
<dbReference type="RefSeq" id="WP_066826847.1">
    <property type="nucleotide sequence ID" value="NZ_LTBA01000044.1"/>
</dbReference>
<evidence type="ECO:0000256" key="6">
    <source>
        <dbReference type="ARBA" id="ARBA00023139"/>
    </source>
</evidence>
<dbReference type="AlphaFoldDB" id="A0A151AVK0"/>
<keyword evidence="5" id="KW-0472">Membrane</keyword>
<accession>A0A151AVK0</accession>